<reference evidence="3 4" key="2">
    <citation type="submission" date="2018-11" db="EMBL/GenBank/DDBJ databases">
        <authorList>
            <consortium name="Pathogen Informatics"/>
        </authorList>
    </citation>
    <scope>NUCLEOTIDE SEQUENCE [LARGE SCALE GENOMIC DNA]</scope>
</reference>
<dbReference type="STRING" id="6216.A0A0R3SQL4"/>
<evidence type="ECO:0000256" key="2">
    <source>
        <dbReference type="SAM" id="MobiDB-lite"/>
    </source>
</evidence>
<dbReference type="EMBL" id="UYSG01010929">
    <property type="protein sequence ID" value="VDL59686.1"/>
    <property type="molecule type" value="Genomic_DNA"/>
</dbReference>
<accession>A0A0R3SQL4</accession>
<feature type="compositionally biased region" description="Polar residues" evidence="2">
    <location>
        <begin position="104"/>
        <end position="113"/>
    </location>
</feature>
<gene>
    <name evidence="3" type="ORF">HDID_LOCUS7368</name>
</gene>
<protein>
    <submittedName>
        <fullName evidence="5">CAP-Gly domain-containing protein</fullName>
    </submittedName>
</protein>
<reference evidence="5" key="1">
    <citation type="submission" date="2017-02" db="UniProtKB">
        <authorList>
            <consortium name="WormBaseParasite"/>
        </authorList>
    </citation>
    <scope>IDENTIFICATION</scope>
</reference>
<evidence type="ECO:0000256" key="1">
    <source>
        <dbReference type="SAM" id="Coils"/>
    </source>
</evidence>
<organism evidence="5">
    <name type="scientific">Hymenolepis diminuta</name>
    <name type="common">Rat tapeworm</name>
    <dbReference type="NCBI Taxonomy" id="6216"/>
    <lineage>
        <taxon>Eukaryota</taxon>
        <taxon>Metazoa</taxon>
        <taxon>Spiralia</taxon>
        <taxon>Lophotrochozoa</taxon>
        <taxon>Platyhelminthes</taxon>
        <taxon>Cestoda</taxon>
        <taxon>Eucestoda</taxon>
        <taxon>Cyclophyllidea</taxon>
        <taxon>Hymenolepididae</taxon>
        <taxon>Hymenolepis</taxon>
    </lineage>
</organism>
<evidence type="ECO:0000313" key="3">
    <source>
        <dbReference type="EMBL" id="VDL59686.1"/>
    </source>
</evidence>
<dbReference type="AlphaFoldDB" id="A0A0R3SQL4"/>
<keyword evidence="1" id="KW-0175">Coiled coil</keyword>
<feature type="coiled-coil region" evidence="1">
    <location>
        <begin position="13"/>
        <end position="40"/>
    </location>
</feature>
<proteinExistence type="predicted"/>
<evidence type="ECO:0000313" key="4">
    <source>
        <dbReference type="Proteomes" id="UP000274504"/>
    </source>
</evidence>
<dbReference type="WBParaSite" id="HDID_0000737001-mRNA-1">
    <property type="protein sequence ID" value="HDID_0000737001-mRNA-1"/>
    <property type="gene ID" value="HDID_0000737001"/>
</dbReference>
<evidence type="ECO:0000313" key="5">
    <source>
        <dbReference type="WBParaSite" id="HDID_0000737001-mRNA-1"/>
    </source>
</evidence>
<sequence>MTERPLSPEEVWLQESEARLESMEVLLKSVRRDIDALSEKIPSPRPALRKAFRTEEPVIHESGSRDYVLQIDSRPRAYQNLGLGSHTSLEPFDDEDDFDRPMDNTTFQKSWRSPSDLRGEDSPPGSPTFGETSNIISLNDVILDTEQDPHISQEEEEGIQERGISLIRSLHSLPTIEENSQEDSTDTSISTSEDMKSADCSYAQPAVRASCDTIIGLPSKHSLGEMLVERSGSAHSALNKSRSDDLDGLRFSRTSLKSRESVISESDSFVTVNSQLFPSAEEAYVTACSDTDELGESNDEDSSSQFERSLRRNKILVLQQTPSAEGEMASEDILEFTFVEATLCNPPNTENGTLISAGSGE</sequence>
<feature type="region of interest" description="Disordered" evidence="2">
    <location>
        <begin position="173"/>
        <end position="193"/>
    </location>
</feature>
<feature type="region of interest" description="Disordered" evidence="2">
    <location>
        <begin position="80"/>
        <end position="134"/>
    </location>
</feature>
<dbReference type="Proteomes" id="UP000274504">
    <property type="component" value="Unassembled WGS sequence"/>
</dbReference>
<name>A0A0R3SQL4_HYMDI</name>
<dbReference type="OrthoDB" id="6270595at2759"/>